<proteinExistence type="inferred from homology"/>
<dbReference type="PANTHER" id="PTHR10846">
    <property type="entry name" value="SODIUM/POTASSIUM/CALCIUM EXCHANGER"/>
    <property type="match status" value="1"/>
</dbReference>
<evidence type="ECO:0000313" key="11">
    <source>
        <dbReference type="EMBL" id="CAB3398323.1"/>
    </source>
</evidence>
<organism evidence="11 12">
    <name type="scientific">Caenorhabditis bovis</name>
    <dbReference type="NCBI Taxonomy" id="2654633"/>
    <lineage>
        <taxon>Eukaryota</taxon>
        <taxon>Metazoa</taxon>
        <taxon>Ecdysozoa</taxon>
        <taxon>Nematoda</taxon>
        <taxon>Chromadorea</taxon>
        <taxon>Rhabditida</taxon>
        <taxon>Rhabditina</taxon>
        <taxon>Rhabditomorpha</taxon>
        <taxon>Rhabditoidea</taxon>
        <taxon>Rhabditidae</taxon>
        <taxon>Peloderinae</taxon>
        <taxon>Caenorhabditis</taxon>
    </lineage>
</organism>
<dbReference type="Gene3D" id="1.20.1420.30">
    <property type="entry name" value="NCX, central ion-binding region"/>
    <property type="match status" value="2"/>
</dbReference>
<keyword evidence="4" id="KW-0109">Calcium transport</keyword>
<gene>
    <name evidence="11" type="ORF">CBOVIS_LOCUS1608</name>
</gene>
<dbReference type="OrthoDB" id="2127281at2759"/>
<dbReference type="GO" id="GO:0005262">
    <property type="term" value="F:calcium channel activity"/>
    <property type="evidence" value="ECO:0007669"/>
    <property type="project" value="TreeGrafter"/>
</dbReference>
<feature type="transmembrane region" description="Helical" evidence="9">
    <location>
        <begin position="12"/>
        <end position="35"/>
    </location>
</feature>
<keyword evidence="4" id="KW-0813">Transport</keyword>
<evidence type="ECO:0000256" key="8">
    <source>
        <dbReference type="SAM" id="MobiDB-lite"/>
    </source>
</evidence>
<feature type="transmembrane region" description="Helical" evidence="9">
    <location>
        <begin position="577"/>
        <end position="601"/>
    </location>
</feature>
<dbReference type="InterPro" id="IPR004837">
    <property type="entry name" value="NaCa_Exmemb"/>
</dbReference>
<evidence type="ECO:0000256" key="4">
    <source>
        <dbReference type="ARBA" id="ARBA00022568"/>
    </source>
</evidence>
<comment type="caution">
    <text evidence="11">The sequence shown here is derived from an EMBL/GenBank/DDBJ whole genome shotgun (WGS) entry which is preliminary data.</text>
</comment>
<dbReference type="NCBIfam" id="TIGR00367">
    <property type="entry name" value="calcium/sodium antiporter"/>
    <property type="match status" value="1"/>
</dbReference>
<feature type="compositionally biased region" description="Low complexity" evidence="8">
    <location>
        <begin position="318"/>
        <end position="331"/>
    </location>
</feature>
<keyword evidence="3" id="KW-0050">Antiport</keyword>
<feature type="transmembrane region" description="Helical" evidence="9">
    <location>
        <begin position="608"/>
        <end position="628"/>
    </location>
</feature>
<dbReference type="FunFam" id="1.20.1420.30:FF:000066">
    <property type="entry name" value="Na/Ca eXchangers"/>
    <property type="match status" value="1"/>
</dbReference>
<feature type="region of interest" description="Disordered" evidence="8">
    <location>
        <begin position="313"/>
        <end position="337"/>
    </location>
</feature>
<dbReference type="GO" id="GO:0005886">
    <property type="term" value="C:plasma membrane"/>
    <property type="evidence" value="ECO:0007669"/>
    <property type="project" value="TreeGrafter"/>
</dbReference>
<feature type="transmembrane region" description="Helical" evidence="9">
    <location>
        <begin position="222"/>
        <end position="241"/>
    </location>
</feature>
<keyword evidence="5 9" id="KW-0812">Transmembrane</keyword>
<feature type="domain" description="Sodium/calcium exchanger membrane region" evidence="10">
    <location>
        <begin position="98"/>
        <end position="239"/>
    </location>
</feature>
<feature type="domain" description="Sodium/calcium exchanger membrane region" evidence="10">
    <location>
        <begin position="472"/>
        <end position="625"/>
    </location>
</feature>
<evidence type="ECO:0000313" key="12">
    <source>
        <dbReference type="Proteomes" id="UP000494206"/>
    </source>
</evidence>
<sequence>MVKWVCQETRRARTIISITLFSCSLIILAIFSLIYRQHNYENSSTRLQRYTRHTRNVEYEFDDCRPRIPAGATSNSSQFPEDFMSLSTRRHGGVIVHILLLIYMFVALAVVCDEFFVPSLSVITEVLSISDDVAGATFMAAGGSAPEFFTSLFGVFIAQDNVGVGTIVGSATFNILCVLAFCTLFSRQVLHLTWWPLFRDMSFYTVSLFLLLIFFKDEVIEWYEAFVMFLMYIAYGVFMKYNSALEIKVKMFLLRNFSIGNQQIQTTITINERIDGTPNIPESADGYEPRRSFPMLHGGQEVRKSIAQLVMGDEDESATSIPTSASSSRTSARSENHNTKLAPSVNVIMVKPAKQENDDEFVKQNNITTTASILNIGGSQNGEKNKDNVTPVEVNPAVSNGLSSTGNKISPVPPIMLDNLSIASSSAEQPLDLSWPESGLKKVIFVLLVPITFPLAYTLPDVRKQSRRKYFAITFCGAILWIAAYSYLMVWWANTIGETFGIPTEIMGLTILAAGTSIPDLITSVIVARKGLGDMAVSSSIGSNLFDVCVGLPVPWLIHFVIAYFKNSHSNSISVTSNGLACSLGLLFAMLLVLLACVAISKWKMDKFFGLLMIFSYAAFCMLCILLETGHLKCPLRNSC</sequence>
<keyword evidence="6 9" id="KW-1133">Transmembrane helix</keyword>
<evidence type="ECO:0000256" key="1">
    <source>
        <dbReference type="ARBA" id="ARBA00004141"/>
    </source>
</evidence>
<evidence type="ECO:0000256" key="7">
    <source>
        <dbReference type="ARBA" id="ARBA00023136"/>
    </source>
</evidence>
<evidence type="ECO:0000256" key="9">
    <source>
        <dbReference type="SAM" id="Phobius"/>
    </source>
</evidence>
<feature type="transmembrane region" description="Helical" evidence="9">
    <location>
        <begin position="94"/>
        <end position="112"/>
    </location>
</feature>
<accession>A0A8S1EDX5</accession>
<feature type="transmembrane region" description="Helical" evidence="9">
    <location>
        <begin position="164"/>
        <end position="185"/>
    </location>
</feature>
<dbReference type="GO" id="GO:0006874">
    <property type="term" value="P:intracellular calcium ion homeostasis"/>
    <property type="evidence" value="ECO:0007669"/>
    <property type="project" value="TreeGrafter"/>
</dbReference>
<dbReference type="InterPro" id="IPR044880">
    <property type="entry name" value="NCX_ion-bd_dom_sf"/>
</dbReference>
<keyword evidence="4" id="KW-0406">Ion transport</keyword>
<dbReference type="FunFam" id="1.20.1420.30:FF:000004">
    <property type="entry name" value="Sodium/potassium/calcium exchanger 2 isoform 1"/>
    <property type="match status" value="1"/>
</dbReference>
<evidence type="ECO:0000256" key="3">
    <source>
        <dbReference type="ARBA" id="ARBA00022449"/>
    </source>
</evidence>
<comment type="similarity">
    <text evidence="2">Belongs to the Ca(2+):cation antiporter (CaCA) (TC 2.A.19) family. SLC24A subfamily.</text>
</comment>
<comment type="subcellular location">
    <subcellularLocation>
        <location evidence="1">Membrane</location>
        <topology evidence="1">Multi-pass membrane protein</topology>
    </subcellularLocation>
</comment>
<dbReference type="Pfam" id="PF01699">
    <property type="entry name" value="Na_Ca_ex"/>
    <property type="match status" value="2"/>
</dbReference>
<dbReference type="PANTHER" id="PTHR10846:SF72">
    <property type="entry name" value="SODIUM_POTASSIUM_CALCIUM EXCHANGER NCKX30C"/>
    <property type="match status" value="1"/>
</dbReference>
<keyword evidence="4" id="KW-0106">Calcium</keyword>
<reference evidence="11 12" key="1">
    <citation type="submission" date="2020-04" db="EMBL/GenBank/DDBJ databases">
        <authorList>
            <person name="Laetsch R D."/>
            <person name="Stevens L."/>
            <person name="Kumar S."/>
            <person name="Blaxter L. M."/>
        </authorList>
    </citation>
    <scope>NUCLEOTIDE SEQUENCE [LARGE SCALE GENOMIC DNA]</scope>
</reference>
<keyword evidence="12" id="KW-1185">Reference proteome</keyword>
<feature type="transmembrane region" description="Helical" evidence="9">
    <location>
        <begin position="541"/>
        <end position="565"/>
    </location>
</feature>
<dbReference type="Proteomes" id="UP000494206">
    <property type="component" value="Unassembled WGS sequence"/>
</dbReference>
<feature type="transmembrane region" description="Helical" evidence="9">
    <location>
        <begin position="506"/>
        <end position="529"/>
    </location>
</feature>
<dbReference type="GO" id="GO:0008273">
    <property type="term" value="F:calcium, potassium:sodium antiporter activity"/>
    <property type="evidence" value="ECO:0007669"/>
    <property type="project" value="TreeGrafter"/>
</dbReference>
<dbReference type="EMBL" id="CADEPM010000001">
    <property type="protein sequence ID" value="CAB3398323.1"/>
    <property type="molecule type" value="Genomic_DNA"/>
</dbReference>
<evidence type="ECO:0000256" key="5">
    <source>
        <dbReference type="ARBA" id="ARBA00022692"/>
    </source>
</evidence>
<dbReference type="InterPro" id="IPR004481">
    <property type="entry name" value="K/Na/Ca-exchanger"/>
</dbReference>
<protein>
    <recommendedName>
        <fullName evidence="10">Sodium/calcium exchanger membrane region domain-containing protein</fullName>
    </recommendedName>
</protein>
<feature type="transmembrane region" description="Helical" evidence="9">
    <location>
        <begin position="470"/>
        <end position="494"/>
    </location>
</feature>
<dbReference type="AlphaFoldDB" id="A0A8S1EDX5"/>
<evidence type="ECO:0000256" key="6">
    <source>
        <dbReference type="ARBA" id="ARBA00022989"/>
    </source>
</evidence>
<feature type="transmembrane region" description="Helical" evidence="9">
    <location>
        <begin position="197"/>
        <end position="216"/>
    </location>
</feature>
<name>A0A8S1EDX5_9PELO</name>
<keyword evidence="7 9" id="KW-0472">Membrane</keyword>
<evidence type="ECO:0000256" key="2">
    <source>
        <dbReference type="ARBA" id="ARBA00005364"/>
    </source>
</evidence>
<evidence type="ECO:0000259" key="10">
    <source>
        <dbReference type="Pfam" id="PF01699"/>
    </source>
</evidence>